<name>A0A9W6N3F7_9HYPH</name>
<reference evidence="5" key="2">
    <citation type="submission" date="2023-01" db="EMBL/GenBank/DDBJ databases">
        <authorList>
            <person name="Sun Q."/>
            <person name="Evtushenko L."/>
        </authorList>
    </citation>
    <scope>NUCLEOTIDE SEQUENCE</scope>
    <source>
        <strain evidence="5">VKM B-2555</strain>
    </source>
</reference>
<dbReference type="GO" id="GO:0006935">
    <property type="term" value="P:chemotaxis"/>
    <property type="evidence" value="ECO:0007669"/>
    <property type="project" value="InterPro"/>
</dbReference>
<evidence type="ECO:0000256" key="1">
    <source>
        <dbReference type="ARBA" id="ARBA00023224"/>
    </source>
</evidence>
<dbReference type="PRINTS" id="PR00260">
    <property type="entry name" value="CHEMTRNSDUCR"/>
</dbReference>
<organism evidence="5 6">
    <name type="scientific">Methylopila jiangsuensis</name>
    <dbReference type="NCBI Taxonomy" id="586230"/>
    <lineage>
        <taxon>Bacteria</taxon>
        <taxon>Pseudomonadati</taxon>
        <taxon>Pseudomonadota</taxon>
        <taxon>Alphaproteobacteria</taxon>
        <taxon>Hyphomicrobiales</taxon>
        <taxon>Methylopilaceae</taxon>
        <taxon>Methylopila</taxon>
    </lineage>
</organism>
<dbReference type="SUPFAM" id="SSF58104">
    <property type="entry name" value="Methyl-accepting chemotaxis protein (MCP) signaling domain"/>
    <property type="match status" value="1"/>
</dbReference>
<dbReference type="Pfam" id="PF00015">
    <property type="entry name" value="MCPsignal"/>
    <property type="match status" value="1"/>
</dbReference>
<dbReference type="SMART" id="SM00283">
    <property type="entry name" value="MA"/>
    <property type="match status" value="1"/>
</dbReference>
<dbReference type="CDD" id="cd01068">
    <property type="entry name" value="globin_sensor"/>
    <property type="match status" value="1"/>
</dbReference>
<sequence length="454" mass="47388">MPSTIQAPATGAGSDDAQSRLAFLQIDAATRSDLREAWAIAKPALGDILDGFYAHLVKQPQLAGRVKGNEPRLKSAQGVHWERLFSGAFDEAYFDSVRRIGMAHVKIGLEPRWYIGGYAFVQDRLLEIFGREKRFSGPAAMRYARAASKAVMLDMELAISVYQDKIMGDLATKNAAIESAINAFDHVVAEALGGVAAASDRLGGTASTLEAAALATNDRSAVVASAASDTAAIVRGSAAATEELAASIRQIGEQARRSLEKSEQAAQEATRTNGAMTELADTANRIGSVVGLISAIAGQTNLLALNATIEAARAGDAGRGFAVVASEVKELARQTAEATDSIASQIAAIQASTQASAGDIARVLDSIAEVADIAGGISLAVEQQEAATREIAENAQGAARNTGEVNDSIVVVQDSNGQTHAAAIEVHTLSGDIRRQVDGIQSMVQDFFAKVRAA</sequence>
<keyword evidence="6" id="KW-1185">Reference proteome</keyword>
<comment type="caution">
    <text evidence="5">The sequence shown here is derived from an EMBL/GenBank/DDBJ whole genome shotgun (WGS) entry which is preliminary data.</text>
</comment>
<dbReference type="InterPro" id="IPR044398">
    <property type="entry name" value="Globin-sensor_dom"/>
</dbReference>
<dbReference type="AlphaFoldDB" id="A0A9W6N3F7"/>
<evidence type="ECO:0000256" key="2">
    <source>
        <dbReference type="ARBA" id="ARBA00029447"/>
    </source>
</evidence>
<dbReference type="GO" id="GO:0020037">
    <property type="term" value="F:heme binding"/>
    <property type="evidence" value="ECO:0007669"/>
    <property type="project" value="InterPro"/>
</dbReference>
<dbReference type="PANTHER" id="PTHR32089:SF112">
    <property type="entry name" value="LYSOZYME-LIKE PROTEIN-RELATED"/>
    <property type="match status" value="1"/>
</dbReference>
<dbReference type="GO" id="GO:0019825">
    <property type="term" value="F:oxygen binding"/>
    <property type="evidence" value="ECO:0007669"/>
    <property type="project" value="InterPro"/>
</dbReference>
<evidence type="ECO:0000313" key="6">
    <source>
        <dbReference type="Proteomes" id="UP001143364"/>
    </source>
</evidence>
<protein>
    <recommendedName>
        <fullName evidence="4">Methyl-accepting transducer domain-containing protein</fullName>
    </recommendedName>
</protein>
<dbReference type="GO" id="GO:0007165">
    <property type="term" value="P:signal transduction"/>
    <property type="evidence" value="ECO:0007669"/>
    <property type="project" value="UniProtKB-KW"/>
</dbReference>
<evidence type="ECO:0000256" key="3">
    <source>
        <dbReference type="PROSITE-ProRule" id="PRU00284"/>
    </source>
</evidence>
<dbReference type="InterPro" id="IPR012292">
    <property type="entry name" value="Globin/Proto"/>
</dbReference>
<gene>
    <name evidence="5" type="ORF">GCM10008171_14970</name>
</gene>
<dbReference type="InterPro" id="IPR039379">
    <property type="entry name" value="Protoglobin_sensor_dom"/>
</dbReference>
<dbReference type="GO" id="GO:0016020">
    <property type="term" value="C:membrane"/>
    <property type="evidence" value="ECO:0007669"/>
    <property type="project" value="InterPro"/>
</dbReference>
<evidence type="ECO:0000259" key="4">
    <source>
        <dbReference type="PROSITE" id="PS50111"/>
    </source>
</evidence>
<accession>A0A9W6N3F7</accession>
<dbReference type="RefSeq" id="WP_271204192.1">
    <property type="nucleotide sequence ID" value="NZ_BSFK01000007.1"/>
</dbReference>
<dbReference type="Pfam" id="PF11563">
    <property type="entry name" value="Protoglobin"/>
    <property type="match status" value="1"/>
</dbReference>
<dbReference type="SUPFAM" id="SSF46458">
    <property type="entry name" value="Globin-like"/>
    <property type="match status" value="1"/>
</dbReference>
<dbReference type="Gene3D" id="1.10.490.10">
    <property type="entry name" value="Globins"/>
    <property type="match status" value="1"/>
</dbReference>
<comment type="similarity">
    <text evidence="2">Belongs to the methyl-accepting chemotaxis (MCP) protein family.</text>
</comment>
<dbReference type="GO" id="GO:0004888">
    <property type="term" value="F:transmembrane signaling receptor activity"/>
    <property type="evidence" value="ECO:0007669"/>
    <property type="project" value="InterPro"/>
</dbReference>
<feature type="domain" description="Methyl-accepting transducer" evidence="4">
    <location>
        <begin position="198"/>
        <end position="423"/>
    </location>
</feature>
<dbReference type="EMBL" id="BSFK01000007">
    <property type="protein sequence ID" value="GLK76243.1"/>
    <property type="molecule type" value="Genomic_DNA"/>
</dbReference>
<dbReference type="Proteomes" id="UP001143364">
    <property type="component" value="Unassembled WGS sequence"/>
</dbReference>
<dbReference type="Gene3D" id="1.10.287.950">
    <property type="entry name" value="Methyl-accepting chemotaxis protein"/>
    <property type="match status" value="1"/>
</dbReference>
<dbReference type="InterPro" id="IPR009050">
    <property type="entry name" value="Globin-like_sf"/>
</dbReference>
<reference evidence="5" key="1">
    <citation type="journal article" date="2014" name="Int. J. Syst. Evol. Microbiol.">
        <title>Complete genome sequence of Corynebacterium casei LMG S-19264T (=DSM 44701T), isolated from a smear-ripened cheese.</title>
        <authorList>
            <consortium name="US DOE Joint Genome Institute (JGI-PGF)"/>
            <person name="Walter F."/>
            <person name="Albersmeier A."/>
            <person name="Kalinowski J."/>
            <person name="Ruckert C."/>
        </authorList>
    </citation>
    <scope>NUCLEOTIDE SEQUENCE</scope>
    <source>
        <strain evidence="5">VKM B-2555</strain>
    </source>
</reference>
<keyword evidence="1 3" id="KW-0807">Transducer</keyword>
<dbReference type="PANTHER" id="PTHR32089">
    <property type="entry name" value="METHYL-ACCEPTING CHEMOTAXIS PROTEIN MCPB"/>
    <property type="match status" value="1"/>
</dbReference>
<dbReference type="PROSITE" id="PS50111">
    <property type="entry name" value="CHEMOTAXIS_TRANSDUC_2"/>
    <property type="match status" value="1"/>
</dbReference>
<evidence type="ECO:0000313" key="5">
    <source>
        <dbReference type="EMBL" id="GLK76243.1"/>
    </source>
</evidence>
<dbReference type="InterPro" id="IPR004090">
    <property type="entry name" value="Chemotax_Me-accpt_rcpt"/>
</dbReference>
<proteinExistence type="inferred from homology"/>
<dbReference type="InterPro" id="IPR004089">
    <property type="entry name" value="MCPsignal_dom"/>
</dbReference>